<organism evidence="1 2">
    <name type="scientific">Striga asiatica</name>
    <name type="common">Asiatic witchweed</name>
    <name type="synonym">Buchnera asiatica</name>
    <dbReference type="NCBI Taxonomy" id="4170"/>
    <lineage>
        <taxon>Eukaryota</taxon>
        <taxon>Viridiplantae</taxon>
        <taxon>Streptophyta</taxon>
        <taxon>Embryophyta</taxon>
        <taxon>Tracheophyta</taxon>
        <taxon>Spermatophyta</taxon>
        <taxon>Magnoliopsida</taxon>
        <taxon>eudicotyledons</taxon>
        <taxon>Gunneridae</taxon>
        <taxon>Pentapetalae</taxon>
        <taxon>asterids</taxon>
        <taxon>lamiids</taxon>
        <taxon>Lamiales</taxon>
        <taxon>Orobanchaceae</taxon>
        <taxon>Buchnereae</taxon>
        <taxon>Striga</taxon>
    </lineage>
</organism>
<dbReference type="GO" id="GO:0004386">
    <property type="term" value="F:helicase activity"/>
    <property type="evidence" value="ECO:0007669"/>
    <property type="project" value="UniProtKB-KW"/>
</dbReference>
<gene>
    <name evidence="1" type="ORF">STAS_11357</name>
</gene>
<dbReference type="AlphaFoldDB" id="A0A5A7PQD8"/>
<sequence length="123" mass="13895">MTKISEKNTKRFALKVGFGVDVGNQQQPQQLQTLPIITTIKGQKLIHHVAINGPIFGLLLLPHMLINYGVDKPIERGPGPNEPPVQTLRVDPPQTRHKIRYIKSPKQFRKLLQNLDKLLLALP</sequence>
<reference evidence="2" key="1">
    <citation type="journal article" date="2019" name="Curr. Biol.">
        <title>Genome Sequence of Striga asiatica Provides Insight into the Evolution of Plant Parasitism.</title>
        <authorList>
            <person name="Yoshida S."/>
            <person name="Kim S."/>
            <person name="Wafula E.K."/>
            <person name="Tanskanen J."/>
            <person name="Kim Y.M."/>
            <person name="Honaas L."/>
            <person name="Yang Z."/>
            <person name="Spallek T."/>
            <person name="Conn C.E."/>
            <person name="Ichihashi Y."/>
            <person name="Cheong K."/>
            <person name="Cui S."/>
            <person name="Der J.P."/>
            <person name="Gundlach H."/>
            <person name="Jiao Y."/>
            <person name="Hori C."/>
            <person name="Ishida J.K."/>
            <person name="Kasahara H."/>
            <person name="Kiba T."/>
            <person name="Kim M.S."/>
            <person name="Koo N."/>
            <person name="Laohavisit A."/>
            <person name="Lee Y.H."/>
            <person name="Lumba S."/>
            <person name="McCourt P."/>
            <person name="Mortimer J.C."/>
            <person name="Mutuku J.M."/>
            <person name="Nomura T."/>
            <person name="Sasaki-Sekimoto Y."/>
            <person name="Seto Y."/>
            <person name="Wang Y."/>
            <person name="Wakatake T."/>
            <person name="Sakakibara H."/>
            <person name="Demura T."/>
            <person name="Yamaguchi S."/>
            <person name="Yoneyama K."/>
            <person name="Manabe R.I."/>
            <person name="Nelson D.C."/>
            <person name="Schulman A.H."/>
            <person name="Timko M.P."/>
            <person name="dePamphilis C.W."/>
            <person name="Choi D."/>
            <person name="Shirasu K."/>
        </authorList>
    </citation>
    <scope>NUCLEOTIDE SEQUENCE [LARGE SCALE GENOMIC DNA]</scope>
    <source>
        <strain evidence="2">cv. UVA1</strain>
    </source>
</reference>
<keyword evidence="2" id="KW-1185">Reference proteome</keyword>
<keyword evidence="1" id="KW-0067">ATP-binding</keyword>
<evidence type="ECO:0000313" key="1">
    <source>
        <dbReference type="EMBL" id="GER35093.1"/>
    </source>
</evidence>
<proteinExistence type="predicted"/>
<keyword evidence="1" id="KW-0547">Nucleotide-binding</keyword>
<dbReference type="Proteomes" id="UP000325081">
    <property type="component" value="Unassembled WGS sequence"/>
</dbReference>
<accession>A0A5A7PQD8</accession>
<comment type="caution">
    <text evidence="1">The sequence shown here is derived from an EMBL/GenBank/DDBJ whole genome shotgun (WGS) entry which is preliminary data.</text>
</comment>
<name>A0A5A7PQD8_STRAF</name>
<protein>
    <submittedName>
        <fullName evidence="1">ATP-dependent RNA helicase DRS1</fullName>
    </submittedName>
</protein>
<dbReference type="EMBL" id="BKCP01004960">
    <property type="protein sequence ID" value="GER35093.1"/>
    <property type="molecule type" value="Genomic_DNA"/>
</dbReference>
<keyword evidence="1" id="KW-0347">Helicase</keyword>
<keyword evidence="1" id="KW-0378">Hydrolase</keyword>
<evidence type="ECO:0000313" key="2">
    <source>
        <dbReference type="Proteomes" id="UP000325081"/>
    </source>
</evidence>